<keyword evidence="9" id="KW-0442">Lipid degradation</keyword>
<evidence type="ECO:0000256" key="2">
    <source>
        <dbReference type="ARBA" id="ARBA00004651"/>
    </source>
</evidence>
<keyword evidence="3" id="KW-1003">Cell membrane</keyword>
<dbReference type="SUPFAM" id="SSF53474">
    <property type="entry name" value="alpha/beta-Hydrolases"/>
    <property type="match status" value="1"/>
</dbReference>
<dbReference type="InterPro" id="IPR052214">
    <property type="entry name" value="DAG_Lipase-Related"/>
</dbReference>
<comment type="catalytic activity">
    <reaction evidence="13">
        <text>a 1,2-diacyl-sn-glycerol + H2O = a 2-acylglycerol + a fatty acid + H(+)</text>
        <dbReference type="Rhea" id="RHEA:33275"/>
        <dbReference type="ChEBI" id="CHEBI:15377"/>
        <dbReference type="ChEBI" id="CHEBI:15378"/>
        <dbReference type="ChEBI" id="CHEBI:17389"/>
        <dbReference type="ChEBI" id="CHEBI:17815"/>
        <dbReference type="ChEBI" id="CHEBI:28868"/>
        <dbReference type="EC" id="3.1.1.116"/>
    </reaction>
    <physiologicalReaction direction="left-to-right" evidence="13">
        <dbReference type="Rhea" id="RHEA:33276"/>
    </physiologicalReaction>
</comment>
<gene>
    <name evidence="17" type="ORF">VaNZ11_013760</name>
</gene>
<keyword evidence="4" id="KW-0597">Phosphoprotein</keyword>
<sequence>MDTAAAAAAQAAEREQEQPPSPSRALTMLHPIVHITPAGMEEHLDELVGELARELAAEVAEAEEDMGPPTEGGGLLAGAEGSLDLDVNLNLQLAREEGAESEEPGAVRLRSVGSAMKEPVGASATAASAEESASASAAAEAPASGISRLDTWWRKRIGDAALAAAFAAEREMVDRDTLQEAALYGRYAAAIYGSCPPDGPSKSSAWHLGGDGYGSSADEVAAWRRRHGSSAPDPLLASILSSASKCTEHVVHVNTHNSTEGYLPYMVCLDKPTRSVVIAIRGTFSAEDIVTDCLCEPLDVRDLLSRDVTPAAAPAPAAPTVPPAPPVSATTAAPTVSAAVGYPGSSNEHLAIREEAEASAAAAAAAEAFNAAVSGLPSRDPVLVHAGIWAAADVIWEDLRQLRLLDIFLSPSPRSHPDNGGSPQLAIPEWRDISTANEAASAPTAALTTAAASTTTSGTAITNTHAVVRGSSDGTISVSTARLPPVLAPQHTSGPEINPRQGPPQRVVGGRLWSARPSSQRESQRTESPPQRQSYKASSPPHTSRTVAAAPPDQKQRRRRRSSLDEDQAAALGISTTQLAAPPPAVYGGSGGAATAATDQWSTHGWSSFDVSGSSHGVMAPPLPRLISAERQATMPHEGGLGALLLRKQQRLPPPPPPAAALLPSLVLSYHPPVRQISTSLASTSTAGGPIREFLPSPLRRGKSAAADAGRRRVGGGGGGGGGGKSSGRSSDEGDGDDGDNDPRAPLLPSSPSLAAGLTGMSCSPVETPLPATRTHPSLTSAGRYSGDFGFMPRRAGARSNSLGGACPSRFGTYAPAEQSPGSPSPLPPSAAPRPFQPSRASMPPLGGVDATGGGGRGMAALSPISPASTQSASCCAGASSPPGLWAAGSLGALTGRLRRDGCAAAEGSATGISGRVGRALSDLFRAVTSLAPSATRQLQPQPQPQQPQQRPAQQQRERQSRVGWLGMLGSGPRSASEGGASQSYMTLPRTETEAEGPSGGLAPFDLRGRRSRSMCGDVAGGGCSGGVDGGPVDGWSVSGPQHYHPRSGLDLEAAVAEAAAPMAPMSLDETNQVDGCDEEGEPPCGRGDCSSPLPLPDMDYRGWRLVVTGHSLGAGAAALLALRLRSELPHVEVRCWAFSPPGSLASPALSEALRPFTVSVVTGKDLIPRLSLNTMERYRDEMITALARCRCSKARVLVGSFSRRNRLRRAAHLLLPYPDIPKQAKRLLCSYHEAVHRAGRLPELHPPGRILYLQPSARFVDGARRAHNNEDARAAARSATAAARSTLSPVPSPHYRPVWVSARELLSEGILASTRMLVDHSLTLCTLPALDEILSS</sequence>
<feature type="compositionally biased region" description="Low complexity" evidence="15">
    <location>
        <begin position="744"/>
        <end position="756"/>
    </location>
</feature>
<keyword evidence="11" id="KW-0443">Lipid metabolism</keyword>
<feature type="region of interest" description="Disordered" evidence="15">
    <location>
        <begin position="484"/>
        <end position="597"/>
    </location>
</feature>
<dbReference type="Gene3D" id="3.40.50.1820">
    <property type="entry name" value="alpha/beta hydrolase"/>
    <property type="match status" value="2"/>
</dbReference>
<evidence type="ECO:0000256" key="15">
    <source>
        <dbReference type="SAM" id="MobiDB-lite"/>
    </source>
</evidence>
<dbReference type="PANTHER" id="PTHR45792">
    <property type="entry name" value="DIACYLGLYCEROL LIPASE HOMOLOG-RELATED"/>
    <property type="match status" value="1"/>
</dbReference>
<evidence type="ECO:0000256" key="10">
    <source>
        <dbReference type="ARBA" id="ARBA00022989"/>
    </source>
</evidence>
<evidence type="ECO:0000256" key="12">
    <source>
        <dbReference type="ARBA" id="ARBA00023136"/>
    </source>
</evidence>
<dbReference type="Pfam" id="PF01764">
    <property type="entry name" value="Lipase_3"/>
    <property type="match status" value="1"/>
</dbReference>
<evidence type="ECO:0000313" key="17">
    <source>
        <dbReference type="EMBL" id="GLI69191.1"/>
    </source>
</evidence>
<feature type="compositionally biased region" description="Low complexity" evidence="15">
    <location>
        <begin position="1"/>
        <end position="11"/>
    </location>
</feature>
<dbReference type="EMBL" id="BSDZ01000080">
    <property type="protein sequence ID" value="GLI69191.1"/>
    <property type="molecule type" value="Genomic_DNA"/>
</dbReference>
<keyword evidence="6" id="KW-0479">Metal-binding</keyword>
<keyword evidence="10" id="KW-1133">Transmembrane helix</keyword>
<dbReference type="InterPro" id="IPR002921">
    <property type="entry name" value="Fungal_lipase-type"/>
</dbReference>
<organism evidence="17 18">
    <name type="scientific">Volvox africanus</name>
    <dbReference type="NCBI Taxonomy" id="51714"/>
    <lineage>
        <taxon>Eukaryota</taxon>
        <taxon>Viridiplantae</taxon>
        <taxon>Chlorophyta</taxon>
        <taxon>core chlorophytes</taxon>
        <taxon>Chlorophyceae</taxon>
        <taxon>CS clade</taxon>
        <taxon>Chlamydomonadales</taxon>
        <taxon>Volvocaceae</taxon>
        <taxon>Volvox</taxon>
    </lineage>
</organism>
<proteinExistence type="predicted"/>
<evidence type="ECO:0000256" key="9">
    <source>
        <dbReference type="ARBA" id="ARBA00022963"/>
    </source>
</evidence>
<evidence type="ECO:0000256" key="1">
    <source>
        <dbReference type="ARBA" id="ARBA00001913"/>
    </source>
</evidence>
<dbReference type="PANTHER" id="PTHR45792:SF8">
    <property type="entry name" value="DIACYLGLYCEROL LIPASE-ALPHA"/>
    <property type="match status" value="1"/>
</dbReference>
<evidence type="ECO:0000256" key="5">
    <source>
        <dbReference type="ARBA" id="ARBA00022692"/>
    </source>
</evidence>
<feature type="region of interest" description="Disordered" evidence="15">
    <location>
        <begin position="1"/>
        <end position="24"/>
    </location>
</feature>
<feature type="region of interest" description="Disordered" evidence="15">
    <location>
        <begin position="680"/>
        <end position="785"/>
    </location>
</feature>
<feature type="compositionally biased region" description="Pro residues" evidence="15">
    <location>
        <begin position="823"/>
        <end position="836"/>
    </location>
</feature>
<reference evidence="17 18" key="1">
    <citation type="journal article" date="2023" name="IScience">
        <title>Expanded male sex-determining region conserved during the evolution of homothallism in the green alga Volvox.</title>
        <authorList>
            <person name="Yamamoto K."/>
            <person name="Matsuzaki R."/>
            <person name="Mahakham W."/>
            <person name="Heman W."/>
            <person name="Sekimoto H."/>
            <person name="Kawachi M."/>
            <person name="Minakuchi Y."/>
            <person name="Toyoda A."/>
            <person name="Nozaki H."/>
        </authorList>
    </citation>
    <scope>NUCLEOTIDE SEQUENCE [LARGE SCALE GENOMIC DNA]</scope>
    <source>
        <strain evidence="17 18">NIES-4468</strain>
    </source>
</reference>
<evidence type="ECO:0000256" key="14">
    <source>
        <dbReference type="ARBA" id="ARBA00026104"/>
    </source>
</evidence>
<accession>A0ABQ5SHT6</accession>
<feature type="compositionally biased region" description="Low complexity" evidence="15">
    <location>
        <begin position="937"/>
        <end position="955"/>
    </location>
</feature>
<keyword evidence="18" id="KW-1185">Reference proteome</keyword>
<comment type="caution">
    <text evidence="17">The sequence shown here is derived from an EMBL/GenBank/DDBJ whole genome shotgun (WGS) entry which is preliminary data.</text>
</comment>
<keyword evidence="12" id="KW-0472">Membrane</keyword>
<evidence type="ECO:0000256" key="6">
    <source>
        <dbReference type="ARBA" id="ARBA00022723"/>
    </source>
</evidence>
<evidence type="ECO:0000256" key="8">
    <source>
        <dbReference type="ARBA" id="ARBA00022837"/>
    </source>
</evidence>
<comment type="subcellular location">
    <subcellularLocation>
        <location evidence="2">Cell membrane</location>
        <topology evidence="2">Multi-pass membrane protein</topology>
    </subcellularLocation>
</comment>
<evidence type="ECO:0000313" key="18">
    <source>
        <dbReference type="Proteomes" id="UP001165090"/>
    </source>
</evidence>
<keyword evidence="8" id="KW-0106">Calcium</keyword>
<comment type="cofactor">
    <cofactor evidence="1">
        <name>Ca(2+)</name>
        <dbReference type="ChEBI" id="CHEBI:29108"/>
    </cofactor>
</comment>
<dbReference type="InterPro" id="IPR029058">
    <property type="entry name" value="AB_hydrolase_fold"/>
</dbReference>
<dbReference type="EC" id="3.1.1.116" evidence="14"/>
<feature type="compositionally biased region" description="Gly residues" evidence="15">
    <location>
        <begin position="715"/>
        <end position="726"/>
    </location>
</feature>
<evidence type="ECO:0000256" key="7">
    <source>
        <dbReference type="ARBA" id="ARBA00022801"/>
    </source>
</evidence>
<evidence type="ECO:0000256" key="4">
    <source>
        <dbReference type="ARBA" id="ARBA00022553"/>
    </source>
</evidence>
<feature type="domain" description="Fungal lipase-type" evidence="16">
    <location>
        <begin position="1101"/>
        <end position="1174"/>
    </location>
</feature>
<evidence type="ECO:0000256" key="13">
    <source>
        <dbReference type="ARBA" id="ARBA00024531"/>
    </source>
</evidence>
<keyword evidence="5" id="KW-0812">Transmembrane</keyword>
<keyword evidence="7" id="KW-0378">Hydrolase</keyword>
<evidence type="ECO:0000259" key="16">
    <source>
        <dbReference type="Pfam" id="PF01764"/>
    </source>
</evidence>
<feature type="region of interest" description="Disordered" evidence="15">
    <location>
        <begin position="810"/>
        <end position="879"/>
    </location>
</feature>
<dbReference type="Proteomes" id="UP001165090">
    <property type="component" value="Unassembled WGS sequence"/>
</dbReference>
<name>A0ABQ5SHT6_9CHLO</name>
<evidence type="ECO:0000256" key="3">
    <source>
        <dbReference type="ARBA" id="ARBA00022475"/>
    </source>
</evidence>
<feature type="region of interest" description="Disordered" evidence="15">
    <location>
        <begin position="934"/>
        <end position="960"/>
    </location>
</feature>
<protein>
    <recommendedName>
        <fullName evidence="14">sn-1-specific diacylglycerol lipase</fullName>
        <ecNumber evidence="14">3.1.1.116</ecNumber>
    </recommendedName>
</protein>
<feature type="compositionally biased region" description="Polar residues" evidence="15">
    <location>
        <begin position="516"/>
        <end position="546"/>
    </location>
</feature>
<evidence type="ECO:0000256" key="11">
    <source>
        <dbReference type="ARBA" id="ARBA00023098"/>
    </source>
</evidence>